<dbReference type="EMBL" id="QQWG01000006">
    <property type="protein sequence ID" value="RRG22121.1"/>
    <property type="molecule type" value="Genomic_DNA"/>
</dbReference>
<proteinExistence type="predicted"/>
<dbReference type="InterPro" id="IPR021521">
    <property type="entry name" value="DUF3185"/>
</dbReference>
<evidence type="ECO:0000313" key="2">
    <source>
        <dbReference type="EMBL" id="RRG22121.1"/>
    </source>
</evidence>
<keyword evidence="3" id="KW-1185">Reference proteome</keyword>
<feature type="transmembrane region" description="Helical" evidence="1">
    <location>
        <begin position="7"/>
        <end position="24"/>
    </location>
</feature>
<keyword evidence="1" id="KW-0472">Membrane</keyword>
<dbReference type="Pfam" id="PF11381">
    <property type="entry name" value="DUF3185"/>
    <property type="match status" value="1"/>
</dbReference>
<protein>
    <submittedName>
        <fullName evidence="2">DUF3185 family protein</fullName>
    </submittedName>
</protein>
<dbReference type="Proteomes" id="UP000285794">
    <property type="component" value="Unassembled WGS sequence"/>
</dbReference>
<gene>
    <name evidence="2" type="ORF">DWB61_07900</name>
</gene>
<dbReference type="RefSeq" id="WP_125030351.1">
    <property type="nucleotide sequence ID" value="NZ_JAPXVP010000006.1"/>
</dbReference>
<accession>A0A425Y2M5</accession>
<evidence type="ECO:0000313" key="3">
    <source>
        <dbReference type="Proteomes" id="UP000285794"/>
    </source>
</evidence>
<keyword evidence="1" id="KW-1133">Transmembrane helix</keyword>
<name>A0A425Y2M5_9BACT</name>
<evidence type="ECO:0000256" key="1">
    <source>
        <dbReference type="SAM" id="Phobius"/>
    </source>
</evidence>
<organism evidence="2 3">
    <name type="scientific">Ancylomarina euxinus</name>
    <dbReference type="NCBI Taxonomy" id="2283627"/>
    <lineage>
        <taxon>Bacteria</taxon>
        <taxon>Pseudomonadati</taxon>
        <taxon>Bacteroidota</taxon>
        <taxon>Bacteroidia</taxon>
        <taxon>Marinilabiliales</taxon>
        <taxon>Marinifilaceae</taxon>
        <taxon>Ancylomarina</taxon>
    </lineage>
</organism>
<keyword evidence="1" id="KW-0812">Transmembrane</keyword>
<feature type="transmembrane region" description="Helical" evidence="1">
    <location>
        <begin position="44"/>
        <end position="63"/>
    </location>
</feature>
<sequence>MNFKKIIAAILVVLGIILIAYGFTELNSLESQFTRALGQKDNNAMGSIIGGAISAMIGLYLMLHKR</sequence>
<comment type="caution">
    <text evidence="2">The sequence shown here is derived from an EMBL/GenBank/DDBJ whole genome shotgun (WGS) entry which is preliminary data.</text>
</comment>
<dbReference type="AlphaFoldDB" id="A0A425Y2M5"/>
<reference evidence="2 3" key="1">
    <citation type="submission" date="2018-07" db="EMBL/GenBank/DDBJ databases">
        <title>Draft genome sequence of Ancylomarina sp. M1P.</title>
        <authorList>
            <person name="Yadav S."/>
            <person name="Villanueva L."/>
            <person name="Damste J.S.S."/>
        </authorList>
    </citation>
    <scope>NUCLEOTIDE SEQUENCE [LARGE SCALE GENOMIC DNA]</scope>
    <source>
        <strain evidence="2 3">M1P</strain>
    </source>
</reference>